<dbReference type="AlphaFoldDB" id="A0A2S8SS54"/>
<dbReference type="RefSeq" id="WP_123580625.1">
    <property type="nucleotide sequence ID" value="NZ_NIGF01000010.1"/>
</dbReference>
<dbReference type="Proteomes" id="UP000237684">
    <property type="component" value="Unassembled WGS sequence"/>
</dbReference>
<feature type="transmembrane region" description="Helical" evidence="1">
    <location>
        <begin position="183"/>
        <end position="203"/>
    </location>
</feature>
<sequence length="288" mass="32757">MMGWPLTLFGLVGLVVLGTLLPATLLLVFWQIWTQSQKRRNESLEVTDDGLTWKRAGQESFFVAWPELQELHIESRGFIGLPFYRIETARGELSWNNGLNGWAQFRRTLRERAPQLQETTAPRLENALFKAPENKAETETLTFHFKTRELRAMLFLIASVALTCLGFAIFGPPSGQREPASPWVFALTFLLGSAATCYLFLLFQRGSIELNKRGIEWKVPLRTRFVAWSEVQEIGVGRDAFLRVGGKKLPIYSVQFPTAHHEILLQEIASRTKSAKDERQTDEKTAST</sequence>
<feature type="transmembrane region" description="Helical" evidence="1">
    <location>
        <begin position="6"/>
        <end position="30"/>
    </location>
</feature>
<name>A0A2S8SS54_9BACT</name>
<feature type="transmembrane region" description="Helical" evidence="1">
    <location>
        <begin position="152"/>
        <end position="171"/>
    </location>
</feature>
<protein>
    <recommendedName>
        <fullName evidence="4">PH domain-containing protein</fullName>
    </recommendedName>
</protein>
<reference evidence="2 3" key="1">
    <citation type="journal article" date="2018" name="Syst. Appl. Microbiol.">
        <title>Abditibacterium utsteinense sp. nov., the first cultivated member of candidate phylum FBP, isolated from ice-free Antarctic soil samples.</title>
        <authorList>
            <person name="Tahon G."/>
            <person name="Tytgat B."/>
            <person name="Lebbe L."/>
            <person name="Carlier A."/>
            <person name="Willems A."/>
        </authorList>
    </citation>
    <scope>NUCLEOTIDE SEQUENCE [LARGE SCALE GENOMIC DNA]</scope>
    <source>
        <strain evidence="2 3">LMG 29911</strain>
    </source>
</reference>
<dbReference type="OrthoDB" id="9941296at2"/>
<proteinExistence type="predicted"/>
<gene>
    <name evidence="2" type="ORF">B1R32_11072</name>
</gene>
<keyword evidence="3" id="KW-1185">Reference proteome</keyword>
<dbReference type="EMBL" id="NIGF01000010">
    <property type="protein sequence ID" value="PQV63606.1"/>
    <property type="molecule type" value="Genomic_DNA"/>
</dbReference>
<evidence type="ECO:0008006" key="4">
    <source>
        <dbReference type="Google" id="ProtNLM"/>
    </source>
</evidence>
<keyword evidence="1" id="KW-1133">Transmembrane helix</keyword>
<evidence type="ECO:0000256" key="1">
    <source>
        <dbReference type="SAM" id="Phobius"/>
    </source>
</evidence>
<evidence type="ECO:0000313" key="3">
    <source>
        <dbReference type="Proteomes" id="UP000237684"/>
    </source>
</evidence>
<keyword evidence="1" id="KW-0472">Membrane</keyword>
<organism evidence="2 3">
    <name type="scientific">Abditibacterium utsteinense</name>
    <dbReference type="NCBI Taxonomy" id="1960156"/>
    <lineage>
        <taxon>Bacteria</taxon>
        <taxon>Pseudomonadati</taxon>
        <taxon>Abditibacteriota</taxon>
        <taxon>Abditibacteriia</taxon>
        <taxon>Abditibacteriales</taxon>
        <taxon>Abditibacteriaceae</taxon>
        <taxon>Abditibacterium</taxon>
    </lineage>
</organism>
<comment type="caution">
    <text evidence="2">The sequence shown here is derived from an EMBL/GenBank/DDBJ whole genome shotgun (WGS) entry which is preliminary data.</text>
</comment>
<dbReference type="InParanoid" id="A0A2S8SS54"/>
<keyword evidence="1" id="KW-0812">Transmembrane</keyword>
<evidence type="ECO:0000313" key="2">
    <source>
        <dbReference type="EMBL" id="PQV63606.1"/>
    </source>
</evidence>
<accession>A0A2S8SS54</accession>